<dbReference type="Proteomes" id="UP000005096">
    <property type="component" value="Chromosome"/>
</dbReference>
<dbReference type="InterPro" id="IPR014757">
    <property type="entry name" value="Tscrpt_reg_IclR_C"/>
</dbReference>
<dbReference type="SUPFAM" id="SSF55781">
    <property type="entry name" value="GAF domain-like"/>
    <property type="match status" value="1"/>
</dbReference>
<gene>
    <name evidence="6" type="ORF">Apau_2288</name>
</gene>
<dbReference type="InterPro" id="IPR005471">
    <property type="entry name" value="Tscrpt_reg_IclR_N"/>
</dbReference>
<dbReference type="SUPFAM" id="SSF46785">
    <property type="entry name" value="Winged helix' DNA-binding domain"/>
    <property type="match status" value="1"/>
</dbReference>
<dbReference type="Gene3D" id="3.30.450.40">
    <property type="match status" value="1"/>
</dbReference>
<dbReference type="GO" id="GO:0045892">
    <property type="term" value="P:negative regulation of DNA-templated transcription"/>
    <property type="evidence" value="ECO:0007669"/>
    <property type="project" value="TreeGrafter"/>
</dbReference>
<dbReference type="STRING" id="584708.Apau_2288"/>
<dbReference type="HOGENOM" id="CLU_062618_6_1_0"/>
<dbReference type="eggNOG" id="COG1414">
    <property type="taxonomic scope" value="Bacteria"/>
</dbReference>
<keyword evidence="1" id="KW-0805">Transcription regulation</keyword>
<dbReference type="Pfam" id="PF09339">
    <property type="entry name" value="HTH_IclR"/>
    <property type="match status" value="1"/>
</dbReference>
<dbReference type="SMART" id="SM00346">
    <property type="entry name" value="HTH_ICLR"/>
    <property type="match status" value="1"/>
</dbReference>
<sequence>MAEMSGVRVLERGIAVLSLLAGAEEPLGVSEIGRQTELSKATAFRLLATLVEHDLVIKDPKGNYQIGPKVLFWAGGFNKHSSLIHISKPYIEELNRRTSETVHLFSYDNRAAYYIHRIESPQKVRLSAEIGVNPVLYSTAAGRAILSCLPEEELRDYLERTVLERRTPYTCADPESLREIVRIARERGFSEENQENEEGIRCVGAAIRNSEGYPVGAVSVTAPEYRLPDERAREFGLLIQGVARQISRHFGFRG</sequence>
<dbReference type="PaxDb" id="584708-Apau_2288"/>
<dbReference type="PROSITE" id="PS51078">
    <property type="entry name" value="ICLR_ED"/>
    <property type="match status" value="1"/>
</dbReference>
<dbReference type="GO" id="GO:0003677">
    <property type="term" value="F:DNA binding"/>
    <property type="evidence" value="ECO:0007669"/>
    <property type="project" value="UniProtKB-KW"/>
</dbReference>
<dbReference type="Pfam" id="PF01614">
    <property type="entry name" value="IclR_C"/>
    <property type="match status" value="1"/>
</dbReference>
<dbReference type="PROSITE" id="PS51077">
    <property type="entry name" value="HTH_ICLR"/>
    <property type="match status" value="1"/>
</dbReference>
<proteinExistence type="predicted"/>
<keyword evidence="2" id="KW-0238">DNA-binding</keyword>
<keyword evidence="7" id="KW-1185">Reference proteome</keyword>
<dbReference type="EMBL" id="CM001022">
    <property type="protein sequence ID" value="EFQ24695.1"/>
    <property type="molecule type" value="Genomic_DNA"/>
</dbReference>
<reference evidence="6 7" key="1">
    <citation type="journal article" date="2010" name="Stand. Genomic Sci.">
        <title>Non-contiguous finished genome sequence of Aminomonas paucivorans type strain (GLU-3).</title>
        <authorList>
            <person name="Pitluck S."/>
            <person name="Yasawong M."/>
            <person name="Held B."/>
            <person name="Lapidus A."/>
            <person name="Nolan M."/>
            <person name="Copeland A."/>
            <person name="Lucas S."/>
            <person name="Del Rio T.G."/>
            <person name="Tice H."/>
            <person name="Cheng J.F."/>
            <person name="Chertkov O."/>
            <person name="Goodwin L."/>
            <person name="Tapia R."/>
            <person name="Han C."/>
            <person name="Liolios K."/>
            <person name="Ivanova N."/>
            <person name="Mavromatis K."/>
            <person name="Ovchinnikova G."/>
            <person name="Pati A."/>
            <person name="Chen A."/>
            <person name="Palaniappan K."/>
            <person name="Land M."/>
            <person name="Hauser L."/>
            <person name="Chang Y.J."/>
            <person name="Jeffries C.D."/>
            <person name="Pukall R."/>
            <person name="Spring S."/>
            <person name="Rohde M."/>
            <person name="Sikorski J."/>
            <person name="Goker M."/>
            <person name="Woyke T."/>
            <person name="Bristow J."/>
            <person name="Eisen J.A."/>
            <person name="Markowitz V."/>
            <person name="Hugenholtz P."/>
            <person name="Kyrpides N.C."/>
            <person name="Klenk H.P."/>
        </authorList>
    </citation>
    <scope>NUCLEOTIDE SEQUENCE [LARGE SCALE GENOMIC DNA]</scope>
    <source>
        <strain evidence="6 7">DSM 12260</strain>
    </source>
</reference>
<dbReference type="Gene3D" id="1.10.10.10">
    <property type="entry name" value="Winged helix-like DNA-binding domain superfamily/Winged helix DNA-binding domain"/>
    <property type="match status" value="1"/>
</dbReference>
<accession>E3CZR3</accession>
<dbReference type="OrthoDB" id="9791752at2"/>
<dbReference type="GO" id="GO:0003700">
    <property type="term" value="F:DNA-binding transcription factor activity"/>
    <property type="evidence" value="ECO:0007669"/>
    <property type="project" value="TreeGrafter"/>
</dbReference>
<evidence type="ECO:0000259" key="5">
    <source>
        <dbReference type="PROSITE" id="PS51078"/>
    </source>
</evidence>
<organism evidence="6 7">
    <name type="scientific">Aminomonas paucivorans DSM 12260</name>
    <dbReference type="NCBI Taxonomy" id="584708"/>
    <lineage>
        <taxon>Bacteria</taxon>
        <taxon>Thermotogati</taxon>
        <taxon>Synergistota</taxon>
        <taxon>Synergistia</taxon>
        <taxon>Synergistales</taxon>
        <taxon>Synergistaceae</taxon>
        <taxon>Aminomonas</taxon>
    </lineage>
</organism>
<name>E3CZR3_9BACT</name>
<dbReference type="RefSeq" id="WP_006301940.1">
    <property type="nucleotide sequence ID" value="NZ_CM001022.1"/>
</dbReference>
<dbReference type="AlphaFoldDB" id="E3CZR3"/>
<feature type="domain" description="HTH iclR-type" evidence="4">
    <location>
        <begin position="7"/>
        <end position="68"/>
    </location>
</feature>
<evidence type="ECO:0000259" key="4">
    <source>
        <dbReference type="PROSITE" id="PS51077"/>
    </source>
</evidence>
<dbReference type="PANTHER" id="PTHR30136">
    <property type="entry name" value="HELIX-TURN-HELIX TRANSCRIPTIONAL REGULATOR, ICLR FAMILY"/>
    <property type="match status" value="1"/>
</dbReference>
<evidence type="ECO:0000256" key="3">
    <source>
        <dbReference type="ARBA" id="ARBA00023163"/>
    </source>
</evidence>
<dbReference type="PANTHER" id="PTHR30136:SF24">
    <property type="entry name" value="HTH-TYPE TRANSCRIPTIONAL REPRESSOR ALLR"/>
    <property type="match status" value="1"/>
</dbReference>
<dbReference type="InterPro" id="IPR050707">
    <property type="entry name" value="HTH_MetabolicPath_Reg"/>
</dbReference>
<dbReference type="InterPro" id="IPR036390">
    <property type="entry name" value="WH_DNA-bd_sf"/>
</dbReference>
<evidence type="ECO:0000256" key="1">
    <source>
        <dbReference type="ARBA" id="ARBA00023015"/>
    </source>
</evidence>
<evidence type="ECO:0000256" key="2">
    <source>
        <dbReference type="ARBA" id="ARBA00023125"/>
    </source>
</evidence>
<feature type="domain" description="IclR-ED" evidence="5">
    <location>
        <begin position="69"/>
        <end position="252"/>
    </location>
</feature>
<evidence type="ECO:0000313" key="6">
    <source>
        <dbReference type="EMBL" id="EFQ24695.1"/>
    </source>
</evidence>
<protein>
    <submittedName>
        <fullName evidence="6">Transcriptional regulator, IclR family</fullName>
    </submittedName>
</protein>
<dbReference type="InterPro" id="IPR029016">
    <property type="entry name" value="GAF-like_dom_sf"/>
</dbReference>
<keyword evidence="3" id="KW-0804">Transcription</keyword>
<evidence type="ECO:0000313" key="7">
    <source>
        <dbReference type="Proteomes" id="UP000005096"/>
    </source>
</evidence>
<dbReference type="InterPro" id="IPR036388">
    <property type="entry name" value="WH-like_DNA-bd_sf"/>
</dbReference>